<dbReference type="GO" id="GO:0005524">
    <property type="term" value="F:ATP binding"/>
    <property type="evidence" value="ECO:0007669"/>
    <property type="project" value="InterPro"/>
</dbReference>
<gene>
    <name evidence="2" type="ORF">KKC1_16170</name>
</gene>
<proteinExistence type="predicted"/>
<evidence type="ECO:0000313" key="2">
    <source>
        <dbReference type="EMBL" id="GAW92463.1"/>
    </source>
</evidence>
<dbReference type="AlphaFoldDB" id="A0A1Z5HSG4"/>
<feature type="domain" description="IstB-like ATP-binding" evidence="1">
    <location>
        <begin position="67"/>
        <end position="143"/>
    </location>
</feature>
<reference evidence="3" key="1">
    <citation type="journal article" date="2017" name="Appl. Environ. Microbiol.">
        <title>Genomic analysis of Calderihabitans maritimus KKC1, a thermophilic hydrogenogenic carboxydotrophic bacterium isolated from marine sediment.</title>
        <authorList>
            <person name="Omae K."/>
            <person name="Yoneda Y."/>
            <person name="Fukuyama Y."/>
            <person name="Yoshida T."/>
            <person name="Sako Y."/>
        </authorList>
    </citation>
    <scope>NUCLEOTIDE SEQUENCE [LARGE SCALE GENOMIC DNA]</scope>
    <source>
        <strain evidence="3">KKC1</strain>
    </source>
</reference>
<protein>
    <submittedName>
        <fullName evidence="2">DNA replication protein DnaC</fullName>
    </submittedName>
</protein>
<keyword evidence="3" id="KW-1185">Reference proteome</keyword>
<sequence>MVLERRMTAAGIPQEFWDADLERIDPSIEAFIVDKENNRDIPVDLRVFGREYVSKIKELRSRGGGVFVQGKVDCGKTYFACAILKEALGDGWSGAFYTVEQYLDALKTAYEDEQTKIRLRQQREKAQIWVMDDLGAEYLGSDDKWALARLDDFFRWADSQRRLVIVTTNILSKEVLTERYHQRIVSIFKKYINTFINHPTGFRAKQGQTTLNLFLKDANKYP</sequence>
<dbReference type="Gene3D" id="3.40.50.300">
    <property type="entry name" value="P-loop containing nucleotide triphosphate hydrolases"/>
    <property type="match status" value="1"/>
</dbReference>
<evidence type="ECO:0000313" key="3">
    <source>
        <dbReference type="Proteomes" id="UP000197032"/>
    </source>
</evidence>
<dbReference type="Pfam" id="PF01695">
    <property type="entry name" value="IstB_IS21"/>
    <property type="match status" value="1"/>
</dbReference>
<organism evidence="2 3">
    <name type="scientific">Calderihabitans maritimus</name>
    <dbReference type="NCBI Taxonomy" id="1246530"/>
    <lineage>
        <taxon>Bacteria</taxon>
        <taxon>Bacillati</taxon>
        <taxon>Bacillota</taxon>
        <taxon>Clostridia</taxon>
        <taxon>Neomoorellales</taxon>
        <taxon>Calderihabitantaceae</taxon>
        <taxon>Calderihabitans</taxon>
    </lineage>
</organism>
<name>A0A1Z5HSG4_9FIRM</name>
<dbReference type="InterPro" id="IPR027417">
    <property type="entry name" value="P-loop_NTPase"/>
</dbReference>
<dbReference type="SUPFAM" id="SSF52540">
    <property type="entry name" value="P-loop containing nucleoside triphosphate hydrolases"/>
    <property type="match status" value="1"/>
</dbReference>
<comment type="caution">
    <text evidence="2">The sequence shown here is derived from an EMBL/GenBank/DDBJ whole genome shotgun (WGS) entry which is preliminary data.</text>
</comment>
<dbReference type="InterPro" id="IPR002611">
    <property type="entry name" value="IstB_ATP-bd"/>
</dbReference>
<dbReference type="EMBL" id="BDGJ01000081">
    <property type="protein sequence ID" value="GAW92463.1"/>
    <property type="molecule type" value="Genomic_DNA"/>
</dbReference>
<accession>A0A1Z5HSG4</accession>
<evidence type="ECO:0000259" key="1">
    <source>
        <dbReference type="Pfam" id="PF01695"/>
    </source>
</evidence>
<dbReference type="Proteomes" id="UP000197032">
    <property type="component" value="Unassembled WGS sequence"/>
</dbReference>